<proteinExistence type="predicted"/>
<dbReference type="AlphaFoldDB" id="A0A2W4C5Q8"/>
<protein>
    <recommendedName>
        <fullName evidence="3">Polysaccharide lyase family 7 protein</fullName>
    </recommendedName>
</protein>
<gene>
    <name evidence="1" type="ORF">CPY51_28140</name>
</gene>
<organism evidence="1 2">
    <name type="scientific">Rhizobium tubonense</name>
    <dbReference type="NCBI Taxonomy" id="484088"/>
    <lineage>
        <taxon>Bacteria</taxon>
        <taxon>Pseudomonadati</taxon>
        <taxon>Pseudomonadota</taxon>
        <taxon>Alphaproteobacteria</taxon>
        <taxon>Hyphomicrobiales</taxon>
        <taxon>Rhizobiaceae</taxon>
        <taxon>Rhizobium/Agrobacterium group</taxon>
        <taxon>Rhizobium</taxon>
    </lineage>
</organism>
<sequence length="253" mass="28386">MRAIGSERSELWESNAVWKKMGAEVWYRFDMYVDNSIKPDTDRFVIGQWKEHGSPKDSPIIAQRFTGRTFTVSIEQNNNKAKRGDRDDLCRVYIASQNPKSDPPWGHSSTDAVLTALKAKNEPEAPLSFSHPLITSPQPDAPKSIANLRCDDGLEVHTDRQLPNPFGGWTTMVYHIRMSPDQRGLIEIWANGHRIAEATGRIGFTGSKPGAQQYFKFGSYRNPANFNTITKLSNFVRGDSRAGVDPTSKLTTD</sequence>
<evidence type="ECO:0000313" key="2">
    <source>
        <dbReference type="Proteomes" id="UP000248925"/>
    </source>
</evidence>
<name>A0A2W4C5Q8_9HYPH</name>
<evidence type="ECO:0008006" key="3">
    <source>
        <dbReference type="Google" id="ProtNLM"/>
    </source>
</evidence>
<dbReference type="RefSeq" id="WP_111163526.1">
    <property type="nucleotide sequence ID" value="NZ_PCDP01000065.1"/>
</dbReference>
<dbReference type="Gene3D" id="2.60.120.200">
    <property type="match status" value="2"/>
</dbReference>
<dbReference type="InterPro" id="IPR025975">
    <property type="entry name" value="Polysacc_lyase"/>
</dbReference>
<keyword evidence="2" id="KW-1185">Reference proteome</keyword>
<comment type="caution">
    <text evidence="1">The sequence shown here is derived from an EMBL/GenBank/DDBJ whole genome shotgun (WGS) entry which is preliminary data.</text>
</comment>
<reference evidence="1 2" key="1">
    <citation type="journal article" date="2018" name="Sci. Rep.">
        <title>Rhizobium tumorigenes sp. nov., a novel plant tumorigenic bacterium isolated from cane gall tumors on thornless blackberry.</title>
        <authorList>
            <person name="Kuzmanovi N."/>
            <person name="Smalla K."/>
            <person name="Gronow S."/>
            <person name="PuBawska J."/>
        </authorList>
    </citation>
    <scope>NUCLEOTIDE SEQUENCE [LARGE SCALE GENOMIC DNA]</scope>
    <source>
        <strain evidence="1 2">CCBAU 85046</strain>
    </source>
</reference>
<dbReference type="Proteomes" id="UP000248925">
    <property type="component" value="Unassembled WGS sequence"/>
</dbReference>
<evidence type="ECO:0000313" key="1">
    <source>
        <dbReference type="EMBL" id="PZM08837.1"/>
    </source>
</evidence>
<accession>A0A2W4C5Q8</accession>
<dbReference type="Pfam" id="PF14099">
    <property type="entry name" value="Polysacc_lyase"/>
    <property type="match status" value="1"/>
</dbReference>
<dbReference type="OrthoDB" id="7330009at2"/>
<dbReference type="EMBL" id="PCDP01000065">
    <property type="protein sequence ID" value="PZM08837.1"/>
    <property type="molecule type" value="Genomic_DNA"/>
</dbReference>